<organism evidence="2 3">
    <name type="scientific">Citrus x changshan-huyou</name>
    <dbReference type="NCBI Taxonomy" id="2935761"/>
    <lineage>
        <taxon>Eukaryota</taxon>
        <taxon>Viridiplantae</taxon>
        <taxon>Streptophyta</taxon>
        <taxon>Embryophyta</taxon>
        <taxon>Tracheophyta</taxon>
        <taxon>Spermatophyta</taxon>
        <taxon>Magnoliopsida</taxon>
        <taxon>eudicotyledons</taxon>
        <taxon>Gunneridae</taxon>
        <taxon>Pentapetalae</taxon>
        <taxon>rosids</taxon>
        <taxon>malvids</taxon>
        <taxon>Sapindales</taxon>
        <taxon>Rutaceae</taxon>
        <taxon>Aurantioideae</taxon>
        <taxon>Citrus</taxon>
    </lineage>
</organism>
<protein>
    <recommendedName>
        <fullName evidence="4">RRM domain-containing protein</fullName>
    </recommendedName>
</protein>
<comment type="caution">
    <text evidence="2">The sequence shown here is derived from an EMBL/GenBank/DDBJ whole genome shotgun (WGS) entry which is preliminary data.</text>
</comment>
<feature type="region of interest" description="Disordered" evidence="1">
    <location>
        <begin position="252"/>
        <end position="302"/>
    </location>
</feature>
<feature type="region of interest" description="Disordered" evidence="1">
    <location>
        <begin position="380"/>
        <end position="418"/>
    </location>
</feature>
<evidence type="ECO:0000313" key="2">
    <source>
        <dbReference type="EMBL" id="KAK9198044.1"/>
    </source>
</evidence>
<feature type="compositionally biased region" description="Polar residues" evidence="1">
    <location>
        <begin position="399"/>
        <end position="418"/>
    </location>
</feature>
<reference evidence="2 3" key="1">
    <citation type="submission" date="2024-05" db="EMBL/GenBank/DDBJ databases">
        <title>Haplotype-resolved chromosome-level genome assembly of Huyou (Citrus changshanensis).</title>
        <authorList>
            <person name="Miao C."/>
            <person name="Chen W."/>
            <person name="Wu Y."/>
            <person name="Wang L."/>
            <person name="Zhao S."/>
            <person name="Grierson D."/>
            <person name="Xu C."/>
            <person name="Chen K."/>
        </authorList>
    </citation>
    <scope>NUCLEOTIDE SEQUENCE [LARGE SCALE GENOMIC DNA]</scope>
    <source>
        <strain evidence="2">01-14</strain>
        <tissue evidence="2">Leaf</tissue>
    </source>
</reference>
<accession>A0AAP0M4M8</accession>
<dbReference type="Proteomes" id="UP001428341">
    <property type="component" value="Unassembled WGS sequence"/>
</dbReference>
<gene>
    <name evidence="2" type="ORF">WN944_013227</name>
</gene>
<feature type="compositionally biased region" description="Basic residues" evidence="1">
    <location>
        <begin position="469"/>
        <end position="478"/>
    </location>
</feature>
<sequence>MESPKTPETVETQNPADKTLCEAGLFGSSEKCTGLDSTEENGKVVVDVNGDAGIACDVEVTNGGDNENEEKVDSMDVDTVFGVQENNASCISLCELGNGDDRCDGKSQKGFDLRERKKSKYLSYPYVNWEKGFSSEAEDLKPMKVTHEGVEDTGADQFVVSPSVVKGSGKRFQKLWFRKFISESDISANPELKNAAAAELLSQLLLTAVDCFYPKETKNFDLIEWFFSRFRISAYHDESVYVTYCKNMVGQKEKDAKPGTNENSDTLLGKDSEESNQPSPSIDCQQKMQKRKKNANSVRSKVKSLSGLSDVNINIDTSSLSVKDFQSMGTHTPDGGRSARKDRKKEGVTPLNLQTKQTTSIPDLNGNGSTPLVMAENSQAVGHVGSETKKRRRKGGATSGSSETKVTTSLKDLNGGSAQPGSLVADLRVKGPYAINSIPKHNNGNSVVPVLLVKDPPGAAPLLAEGKPEKKRRRRKAKSLSGQPEIMPAAGIPDLNGTSAEPGASPLVRPERKKRKRKGGATPGKRSNKFASRMLDINFNNDRGNNNGESSVTTLILTFAPGVSMPSKEFLVATFSRFGPLKESETQLSNDSGIAEVVFMRGADAGEAIRSLETNNCFGPTLVSYTLRPVEGSRTPAKPADSVSQPGEAPPLDFIRQNLEMMTSMLKNFGDKLSLEMKAKLESEIKGLLKRTMIERELLMPQDPNYRVWLFLSRHIVVLFQMWDSRESSSKIFGGIMSRYRLLKSEVAELLLPSIVINLTGSKDIDVDLQKLISSHVIFLSCLHQSFPSEVFAASHVAYCVIVLPLIYRVIQRMKGYCAVGFLNGWYSNSILGDVVNSECWVRGEYVLV</sequence>
<name>A0AAP0M4M8_9ROSI</name>
<dbReference type="EMBL" id="JBCGBO010000005">
    <property type="protein sequence ID" value="KAK9198044.1"/>
    <property type="molecule type" value="Genomic_DNA"/>
</dbReference>
<feature type="compositionally biased region" description="Polar residues" evidence="1">
    <location>
        <begin position="351"/>
        <end position="367"/>
    </location>
</feature>
<proteinExistence type="predicted"/>
<feature type="compositionally biased region" description="Polar residues" evidence="1">
    <location>
        <begin position="275"/>
        <end position="287"/>
    </location>
</feature>
<evidence type="ECO:0000256" key="1">
    <source>
        <dbReference type="SAM" id="MobiDB-lite"/>
    </source>
</evidence>
<dbReference type="PANTHER" id="PTHR35491:SF12">
    <property type="entry name" value="RRM DOMAIN-CONTAINING PROTEIN"/>
    <property type="match status" value="1"/>
</dbReference>
<evidence type="ECO:0000313" key="3">
    <source>
        <dbReference type="Proteomes" id="UP001428341"/>
    </source>
</evidence>
<feature type="region of interest" description="Disordered" evidence="1">
    <location>
        <begin position="324"/>
        <end position="367"/>
    </location>
</feature>
<feature type="region of interest" description="Disordered" evidence="1">
    <location>
        <begin position="459"/>
        <end position="530"/>
    </location>
</feature>
<keyword evidence="3" id="KW-1185">Reference proteome</keyword>
<dbReference type="PANTHER" id="PTHR35491">
    <property type="entry name" value="OS12G0638500-LIKE PROTEIN"/>
    <property type="match status" value="1"/>
</dbReference>
<dbReference type="AlphaFoldDB" id="A0AAP0M4M8"/>
<evidence type="ECO:0008006" key="4">
    <source>
        <dbReference type="Google" id="ProtNLM"/>
    </source>
</evidence>